<dbReference type="AlphaFoldDB" id="A0A2U1MX58"/>
<organism evidence="2 3">
    <name type="scientific">Artemisia annua</name>
    <name type="common">Sweet wormwood</name>
    <dbReference type="NCBI Taxonomy" id="35608"/>
    <lineage>
        <taxon>Eukaryota</taxon>
        <taxon>Viridiplantae</taxon>
        <taxon>Streptophyta</taxon>
        <taxon>Embryophyta</taxon>
        <taxon>Tracheophyta</taxon>
        <taxon>Spermatophyta</taxon>
        <taxon>Magnoliopsida</taxon>
        <taxon>eudicotyledons</taxon>
        <taxon>Gunneridae</taxon>
        <taxon>Pentapetalae</taxon>
        <taxon>asterids</taxon>
        <taxon>campanulids</taxon>
        <taxon>Asterales</taxon>
        <taxon>Asteraceae</taxon>
        <taxon>Asteroideae</taxon>
        <taxon>Anthemideae</taxon>
        <taxon>Artemisiinae</taxon>
        <taxon>Artemisia</taxon>
    </lineage>
</organism>
<evidence type="ECO:0000313" key="2">
    <source>
        <dbReference type="EMBL" id="PWA65842.1"/>
    </source>
</evidence>
<sequence>MHFMQHKKNMRTDTKTLVVMILFVLLFINIVPNGACRLLGDEFEEPWMKRGNLLLSSLQRGRPVRPPGNGCCNTGRCGNPCIGSKKVAGRHVSGASSPPPLTPNSTDH</sequence>
<name>A0A2U1MX58_ARTAN</name>
<evidence type="ECO:0000313" key="3">
    <source>
        <dbReference type="Proteomes" id="UP000245207"/>
    </source>
</evidence>
<feature type="region of interest" description="Disordered" evidence="1">
    <location>
        <begin position="88"/>
        <end position="108"/>
    </location>
</feature>
<dbReference type="EMBL" id="PKPP01004148">
    <property type="protein sequence ID" value="PWA65842.1"/>
    <property type="molecule type" value="Genomic_DNA"/>
</dbReference>
<dbReference type="Proteomes" id="UP000245207">
    <property type="component" value="Unassembled WGS sequence"/>
</dbReference>
<dbReference type="PANTHER" id="PTHR33592:SF10">
    <property type="entry name" value="TRANSMEMBRANE PROTEIN"/>
    <property type="match status" value="1"/>
</dbReference>
<reference evidence="2 3" key="1">
    <citation type="journal article" date="2018" name="Mol. Plant">
        <title>The genome of Artemisia annua provides insight into the evolution of Asteraceae family and artemisinin biosynthesis.</title>
        <authorList>
            <person name="Shen Q."/>
            <person name="Zhang L."/>
            <person name="Liao Z."/>
            <person name="Wang S."/>
            <person name="Yan T."/>
            <person name="Shi P."/>
            <person name="Liu M."/>
            <person name="Fu X."/>
            <person name="Pan Q."/>
            <person name="Wang Y."/>
            <person name="Lv Z."/>
            <person name="Lu X."/>
            <person name="Zhang F."/>
            <person name="Jiang W."/>
            <person name="Ma Y."/>
            <person name="Chen M."/>
            <person name="Hao X."/>
            <person name="Li L."/>
            <person name="Tang Y."/>
            <person name="Lv G."/>
            <person name="Zhou Y."/>
            <person name="Sun X."/>
            <person name="Brodelius P.E."/>
            <person name="Rose J.K.C."/>
            <person name="Tang K."/>
        </authorList>
    </citation>
    <scope>NUCLEOTIDE SEQUENCE [LARGE SCALE GENOMIC DNA]</scope>
    <source>
        <strain evidence="3">cv. Huhao1</strain>
        <tissue evidence="2">Leaf</tissue>
    </source>
</reference>
<dbReference type="OrthoDB" id="1730637at2759"/>
<gene>
    <name evidence="2" type="ORF">CTI12_AA335340</name>
</gene>
<comment type="caution">
    <text evidence="2">The sequence shown here is derived from an EMBL/GenBank/DDBJ whole genome shotgun (WGS) entry which is preliminary data.</text>
</comment>
<proteinExistence type="predicted"/>
<protein>
    <submittedName>
        <fullName evidence="2">Uncharacterized protein</fullName>
    </submittedName>
</protein>
<evidence type="ECO:0000256" key="1">
    <source>
        <dbReference type="SAM" id="MobiDB-lite"/>
    </source>
</evidence>
<keyword evidence="3" id="KW-1185">Reference proteome</keyword>
<dbReference type="PANTHER" id="PTHR33592">
    <property type="entry name" value="TRANSMEMBRANE PROTEIN"/>
    <property type="match status" value="1"/>
</dbReference>
<accession>A0A2U1MX58</accession>